<dbReference type="RefSeq" id="WP_344797332.1">
    <property type="nucleotide sequence ID" value="NZ_BAABBN010000004.1"/>
</dbReference>
<proteinExistence type="predicted"/>
<keyword evidence="3" id="KW-1185">Reference proteome</keyword>
<reference evidence="3" key="1">
    <citation type="journal article" date="2019" name="Int. J. Syst. Evol. Microbiol.">
        <title>The Global Catalogue of Microorganisms (GCM) 10K type strain sequencing project: providing services to taxonomists for standard genome sequencing and annotation.</title>
        <authorList>
            <consortium name="The Broad Institute Genomics Platform"/>
            <consortium name="The Broad Institute Genome Sequencing Center for Infectious Disease"/>
            <person name="Wu L."/>
            <person name="Ma J."/>
        </authorList>
    </citation>
    <scope>NUCLEOTIDE SEQUENCE [LARGE SCALE GENOMIC DNA]</scope>
    <source>
        <strain evidence="3">JCM 17551</strain>
    </source>
</reference>
<name>A0ABP7MER3_9GAMM</name>
<sequence>MQNLIFHPDVKEEIKVFYQWYQKQAEGLGEDFLSELDASFHIISEYPDSWPNFHIGFKRYLLSKFPFSVIYRERGGKLYVVAVMHHRRKPGYWFGRL</sequence>
<evidence type="ECO:0000313" key="2">
    <source>
        <dbReference type="EMBL" id="GAA3921227.1"/>
    </source>
</evidence>
<dbReference type="Proteomes" id="UP001501565">
    <property type="component" value="Unassembled WGS sequence"/>
</dbReference>
<protein>
    <recommendedName>
        <fullName evidence="4">Type II toxin-antitoxin system RelE/ParE family toxin</fullName>
    </recommendedName>
</protein>
<dbReference type="Pfam" id="PF05016">
    <property type="entry name" value="ParE_toxin"/>
    <property type="match status" value="1"/>
</dbReference>
<accession>A0ABP7MER3</accession>
<gene>
    <name evidence="2" type="ORF">GCM10022277_16280</name>
</gene>
<evidence type="ECO:0008006" key="4">
    <source>
        <dbReference type="Google" id="ProtNLM"/>
    </source>
</evidence>
<dbReference type="InterPro" id="IPR007712">
    <property type="entry name" value="RelE/ParE_toxin"/>
</dbReference>
<organism evidence="2 3">
    <name type="scientific">Litoribacillus peritrichatus</name>
    <dbReference type="NCBI Taxonomy" id="718191"/>
    <lineage>
        <taxon>Bacteria</taxon>
        <taxon>Pseudomonadati</taxon>
        <taxon>Pseudomonadota</taxon>
        <taxon>Gammaproteobacteria</taxon>
        <taxon>Oceanospirillales</taxon>
        <taxon>Oceanospirillaceae</taxon>
        <taxon>Litoribacillus</taxon>
    </lineage>
</organism>
<dbReference type="Gene3D" id="3.30.2310.20">
    <property type="entry name" value="RelE-like"/>
    <property type="match status" value="1"/>
</dbReference>
<comment type="caution">
    <text evidence="2">The sequence shown here is derived from an EMBL/GenBank/DDBJ whole genome shotgun (WGS) entry which is preliminary data.</text>
</comment>
<evidence type="ECO:0000313" key="3">
    <source>
        <dbReference type="Proteomes" id="UP001501565"/>
    </source>
</evidence>
<evidence type="ECO:0000256" key="1">
    <source>
        <dbReference type="ARBA" id="ARBA00022649"/>
    </source>
</evidence>
<dbReference type="EMBL" id="BAABBN010000004">
    <property type="protein sequence ID" value="GAA3921227.1"/>
    <property type="molecule type" value="Genomic_DNA"/>
</dbReference>
<keyword evidence="1" id="KW-1277">Toxin-antitoxin system</keyword>
<dbReference type="InterPro" id="IPR035093">
    <property type="entry name" value="RelE/ParE_toxin_dom_sf"/>
</dbReference>